<feature type="transmembrane region" description="Helical" evidence="1">
    <location>
        <begin position="30"/>
        <end position="50"/>
    </location>
</feature>
<proteinExistence type="predicted"/>
<keyword evidence="1" id="KW-0472">Membrane</keyword>
<reference evidence="2" key="1">
    <citation type="submission" date="2018-05" db="EMBL/GenBank/DDBJ databases">
        <authorList>
            <person name="Lanie J.A."/>
            <person name="Ng W.-L."/>
            <person name="Kazmierczak K.M."/>
            <person name="Andrzejewski T.M."/>
            <person name="Davidsen T.M."/>
            <person name="Wayne K.J."/>
            <person name="Tettelin H."/>
            <person name="Glass J.I."/>
            <person name="Rusch D."/>
            <person name="Podicherti R."/>
            <person name="Tsui H.-C.T."/>
            <person name="Winkler M.E."/>
        </authorList>
    </citation>
    <scope>NUCLEOTIDE SEQUENCE</scope>
</reference>
<accession>A0A381R6Y7</accession>
<organism evidence="2">
    <name type="scientific">marine metagenome</name>
    <dbReference type="NCBI Taxonomy" id="408172"/>
    <lineage>
        <taxon>unclassified sequences</taxon>
        <taxon>metagenomes</taxon>
        <taxon>ecological metagenomes</taxon>
    </lineage>
</organism>
<protein>
    <recommendedName>
        <fullName evidence="3">Lipopolysaccharide assembly protein A domain-containing protein</fullName>
    </recommendedName>
</protein>
<evidence type="ECO:0000313" key="2">
    <source>
        <dbReference type="EMBL" id="SUZ87505.1"/>
    </source>
</evidence>
<dbReference type="AlphaFoldDB" id="A0A381R6Y7"/>
<name>A0A381R6Y7_9ZZZZ</name>
<gene>
    <name evidence="2" type="ORF">METZ01_LOCUS40359</name>
</gene>
<keyword evidence="1" id="KW-1133">Transmembrane helix</keyword>
<keyword evidence="1" id="KW-0812">Transmembrane</keyword>
<evidence type="ECO:0008006" key="3">
    <source>
        <dbReference type="Google" id="ProtNLM"/>
    </source>
</evidence>
<sequence length="93" mass="10313">MVAGLAVVLQSLNGSETVTLKLGVITLYDVPITAVAFVGLLAGMVIMLVTSIHNDLRVRRILRDRLTEEDSEEKARIIDHRQHDLFGKDEEEG</sequence>
<dbReference type="EMBL" id="UINC01001727">
    <property type="protein sequence ID" value="SUZ87505.1"/>
    <property type="molecule type" value="Genomic_DNA"/>
</dbReference>
<evidence type="ECO:0000256" key="1">
    <source>
        <dbReference type="SAM" id="Phobius"/>
    </source>
</evidence>